<comment type="catalytic activity">
    <reaction evidence="6">
        <text>4-demethylwyosine(37) in tRNA(Phe) + S-adenosyl-L-methionine = 4-demethyl-7-[(3S)-3-amino-3-carboxypropyl]wyosine(37) in tRNA(Phe) + S-methyl-5'-thioadenosine + H(+)</text>
        <dbReference type="Rhea" id="RHEA:36355"/>
        <dbReference type="Rhea" id="RHEA-COMP:10164"/>
        <dbReference type="Rhea" id="RHEA-COMP:10378"/>
        <dbReference type="ChEBI" id="CHEBI:15378"/>
        <dbReference type="ChEBI" id="CHEBI:17509"/>
        <dbReference type="ChEBI" id="CHEBI:59789"/>
        <dbReference type="ChEBI" id="CHEBI:64315"/>
        <dbReference type="ChEBI" id="CHEBI:73550"/>
        <dbReference type="EC" id="2.5.1.114"/>
    </reaction>
</comment>
<dbReference type="Pfam" id="PF02475">
    <property type="entry name" value="TRM5-TYW2_MTfase"/>
    <property type="match status" value="1"/>
</dbReference>
<dbReference type="AlphaFoldDB" id="A0AA39V1J5"/>
<accession>A0AA39V1J5</accession>
<evidence type="ECO:0000256" key="1">
    <source>
        <dbReference type="ARBA" id="ARBA00004797"/>
    </source>
</evidence>
<evidence type="ECO:0000256" key="2">
    <source>
        <dbReference type="ARBA" id="ARBA00012265"/>
    </source>
</evidence>
<name>A0AA39V1J5_9LECA</name>
<dbReference type="PROSITE" id="PS51684">
    <property type="entry name" value="SAM_MT_TRM5_TYW2"/>
    <property type="match status" value="1"/>
</dbReference>
<evidence type="ECO:0000256" key="4">
    <source>
        <dbReference type="ARBA" id="ARBA00022691"/>
    </source>
</evidence>
<dbReference type="PANTHER" id="PTHR23245:SF25">
    <property type="entry name" value="TRNA WYBUTOSINE-SYNTHESIZING PROTEIN 2 HOMOLOG"/>
    <property type="match status" value="1"/>
</dbReference>
<comment type="pathway">
    <text evidence="1">tRNA modification; wybutosine-tRNA(Phe) biosynthesis.</text>
</comment>
<dbReference type="InterPro" id="IPR056743">
    <property type="entry name" value="TRM5-TYW2-like_MTfase"/>
</dbReference>
<dbReference type="GO" id="GO:0031591">
    <property type="term" value="P:wybutosine biosynthetic process"/>
    <property type="evidence" value="ECO:0007669"/>
    <property type="project" value="TreeGrafter"/>
</dbReference>
<dbReference type="CDD" id="cd02440">
    <property type="entry name" value="AdoMet_MTases"/>
    <property type="match status" value="1"/>
</dbReference>
<dbReference type="EMBL" id="JAFEKC020000011">
    <property type="protein sequence ID" value="KAK0512353.1"/>
    <property type="molecule type" value="Genomic_DNA"/>
</dbReference>
<dbReference type="GO" id="GO:0030488">
    <property type="term" value="P:tRNA methylation"/>
    <property type="evidence" value="ECO:0007669"/>
    <property type="project" value="TreeGrafter"/>
</dbReference>
<dbReference type="InterPro" id="IPR029063">
    <property type="entry name" value="SAM-dependent_MTases_sf"/>
</dbReference>
<reference evidence="8" key="1">
    <citation type="submission" date="2023-03" db="EMBL/GenBank/DDBJ databases">
        <title>Complete genome of Cladonia borealis.</title>
        <authorList>
            <person name="Park H."/>
        </authorList>
    </citation>
    <scope>NUCLEOTIDE SEQUENCE</scope>
    <source>
        <strain evidence="8">ANT050790</strain>
    </source>
</reference>
<keyword evidence="9" id="KW-1185">Reference proteome</keyword>
<dbReference type="GO" id="GO:0008175">
    <property type="term" value="F:tRNA methyltransferase activity"/>
    <property type="evidence" value="ECO:0007669"/>
    <property type="project" value="TreeGrafter"/>
</dbReference>
<organism evidence="8 9">
    <name type="scientific">Cladonia borealis</name>
    <dbReference type="NCBI Taxonomy" id="184061"/>
    <lineage>
        <taxon>Eukaryota</taxon>
        <taxon>Fungi</taxon>
        <taxon>Dikarya</taxon>
        <taxon>Ascomycota</taxon>
        <taxon>Pezizomycotina</taxon>
        <taxon>Lecanoromycetes</taxon>
        <taxon>OSLEUM clade</taxon>
        <taxon>Lecanoromycetidae</taxon>
        <taxon>Lecanorales</taxon>
        <taxon>Lecanorineae</taxon>
        <taxon>Cladoniaceae</taxon>
        <taxon>Cladonia</taxon>
    </lineage>
</organism>
<evidence type="ECO:0000256" key="3">
    <source>
        <dbReference type="ARBA" id="ARBA00022679"/>
    </source>
</evidence>
<dbReference type="Proteomes" id="UP001166286">
    <property type="component" value="Unassembled WGS sequence"/>
</dbReference>
<dbReference type="SUPFAM" id="SSF53335">
    <property type="entry name" value="S-adenosyl-L-methionine-dependent methyltransferases"/>
    <property type="match status" value="1"/>
</dbReference>
<evidence type="ECO:0000256" key="5">
    <source>
        <dbReference type="ARBA" id="ARBA00022694"/>
    </source>
</evidence>
<dbReference type="PANTHER" id="PTHR23245">
    <property type="entry name" value="TRNA METHYLTRANSFERASE"/>
    <property type="match status" value="1"/>
</dbReference>
<dbReference type="InterPro" id="IPR030382">
    <property type="entry name" value="MeTrfase_TRM5/TYW2"/>
</dbReference>
<feature type="domain" description="SAM-dependent methyltransferase TRM5/TYW2-type" evidence="7">
    <location>
        <begin position="189"/>
        <end position="499"/>
    </location>
</feature>
<comment type="caution">
    <text evidence="8">The sequence shown here is derived from an EMBL/GenBank/DDBJ whole genome shotgun (WGS) entry which is preliminary data.</text>
</comment>
<evidence type="ECO:0000313" key="9">
    <source>
        <dbReference type="Proteomes" id="UP001166286"/>
    </source>
</evidence>
<protein>
    <recommendedName>
        <fullName evidence="2">tRNA(Phe) (4-demethylwyosine(37)-C(7)) aminocarboxypropyltransferase</fullName>
        <ecNumber evidence="2">2.5.1.114</ecNumber>
    </recommendedName>
</protein>
<evidence type="ECO:0000259" key="7">
    <source>
        <dbReference type="PROSITE" id="PS51684"/>
    </source>
</evidence>
<dbReference type="Gene3D" id="3.40.50.150">
    <property type="entry name" value="Vaccinia Virus protein VP39"/>
    <property type="match status" value="1"/>
</dbReference>
<evidence type="ECO:0000313" key="8">
    <source>
        <dbReference type="EMBL" id="KAK0512353.1"/>
    </source>
</evidence>
<keyword evidence="4" id="KW-0949">S-adenosyl-L-methionine</keyword>
<sequence length="503" mass="55332">MDYVSGAHFGLVVPKRLVKETKDALQAHGKFDKKTKIKPVSRSDSYKCIADDPANIRIESFYIPTTIRVDPLISHANILRDLLVLVGMLEHKAAISLASNVVLDPVEAHGSFGEDCGGNGTANPLARTLIQWLATLQGRGLQTATDSLAGHHWTYTIYPPFLLLVASDYAVLEAATGLTCSSIEFSSLYVMLCENFKVTHIALNAPIPANLLGESNFEGIIRSQQHLDGVQPPPLNILRSPTGLTPLYGDFGPALPVNHTPTVADFQSALWCTARQNGIFQTWAPRYTMFSRGNVKEKARILELDSLTEEHLGSEIQEVSAVDLYSGIGYFAFSYAKAGVGKVLCWEINPWSVEGLKKGAEGNRWDVHVIKSGDSIHVEEYENARIFVFEESNECAAGRIDSIRDYVPPVKHVNCGYLPSSKDSWETAVQVLDPTGGWIHAHENIARKDIESRTAGIVDYFRGLARKRFEAKVECEHVELIKSYAPGVMHCVLDIAISPLSCA</sequence>
<dbReference type="GO" id="GO:0005737">
    <property type="term" value="C:cytoplasm"/>
    <property type="evidence" value="ECO:0007669"/>
    <property type="project" value="TreeGrafter"/>
</dbReference>
<evidence type="ECO:0000256" key="6">
    <source>
        <dbReference type="ARBA" id="ARBA00049400"/>
    </source>
</evidence>
<keyword evidence="3" id="KW-0808">Transferase</keyword>
<dbReference type="GO" id="GO:0102522">
    <property type="term" value="F:tRNA 4-demethylwyosine alpha-amino-alpha-carboxypropyltransferase activity"/>
    <property type="evidence" value="ECO:0007669"/>
    <property type="project" value="UniProtKB-EC"/>
</dbReference>
<gene>
    <name evidence="8" type="ORF">JMJ35_005481</name>
</gene>
<dbReference type="EC" id="2.5.1.114" evidence="2"/>
<keyword evidence="5" id="KW-0819">tRNA processing</keyword>
<proteinExistence type="predicted"/>